<feature type="compositionally biased region" description="Acidic residues" evidence="1">
    <location>
        <begin position="666"/>
        <end position="684"/>
    </location>
</feature>
<proteinExistence type="predicted"/>
<dbReference type="Gene3D" id="1.20.58.2190">
    <property type="match status" value="1"/>
</dbReference>
<feature type="domain" description="WLM" evidence="2">
    <location>
        <begin position="140"/>
        <end position="330"/>
    </location>
</feature>
<dbReference type="ExpressionAtlas" id="Q9FKI1">
    <property type="expression patterns" value="baseline and differential"/>
</dbReference>
<sequence length="764" mass="86249">MVSHRMEDSGKKIRVSLLWKGNKYSVEIDSGASLKDLGYELRKLTGVTSETLRLIVPRLNEKGSSLMLPFSDEHSSLSLQESNIIEDKTIRMMGVSEEEVEGVLKEAVSDMRILGFEEEERRLKQKKSYVSSASIKLPQGTYIFGDFRTLQLPGIELNPPPSAALKRMHMLAADPGIIAVMNKHRWRVGIMTELAPVGYVGVSPRCLLGFNKNQGEEISLRLRTDDLKGFRKYQSIKKTLLHELAHMVYTEHDEKFYALDSQLNKEAESLDWTKSRGHTLNGTKFINDDDEEDYFFDENETVSQRLGGNQSDNLGNARESSVAAAYRRLSHTSVSKLSEEPDPDDLVDVRDENKQLVLPKAQSDSMTKFEPDPDDTTADDATKTESCHSYEMASDLAHPTKDDDEPDPDDSETHTSIGEVENMKIVNDTVMLCGNLNADEATQATPEPNNAEPYPDYNLVVTERETIMEVDEPDPDDQEIQRIQDSVTIISNRLKKAIKALRNEVSPGQATTVLQMLLKIVRNIIEQPNEMKFKRLRKGNPAIKRNILNFPAAVEILSVVGFVDEMVSESTGAQEPYLVLKRNDPGLLWIAKSMIEESHPTAISIDSFREDKLQHTMEAENPSLGIQGNSHEDNKEDPRPILDCKAVISLDVKPLREVRDGEIFEFEGEEDEIDIEENSEEEEGYNSSSSQDESATHSSIEEEDGEIEALDIEKMIRTTHENGMRCTFIDLVRAISLDTSFLEAWEKFSVKRLFMEIYISKDCV</sequence>
<feature type="region of interest" description="Disordered" evidence="1">
    <location>
        <begin position="356"/>
        <end position="420"/>
    </location>
</feature>
<dbReference type="MEROPS" id="M80.A02"/>
<dbReference type="SUPFAM" id="SSF54236">
    <property type="entry name" value="Ubiquitin-like"/>
    <property type="match status" value="1"/>
</dbReference>
<protein>
    <submittedName>
        <fullName evidence="3">Similarity to zinc metalloproteinase</fullName>
    </submittedName>
</protein>
<dbReference type="SUPFAM" id="SSF143503">
    <property type="entry name" value="PUG domain-like"/>
    <property type="match status" value="1"/>
</dbReference>
<dbReference type="InterPro" id="IPR036339">
    <property type="entry name" value="PUB-like_dom_sf"/>
</dbReference>
<dbReference type="PANTHER" id="PTHR47796">
    <property type="entry name" value="ZINC METALLOPROTEINASE-LIKE PROTEIN"/>
    <property type="match status" value="1"/>
</dbReference>
<dbReference type="AlphaFoldDB" id="Q9FKI1"/>
<dbReference type="SMART" id="SM00580">
    <property type="entry name" value="PUG"/>
    <property type="match status" value="1"/>
</dbReference>
<feature type="region of interest" description="Disordered" evidence="1">
    <location>
        <begin position="666"/>
        <end position="706"/>
    </location>
</feature>
<dbReference type="PROSITE" id="PS51397">
    <property type="entry name" value="WLM"/>
    <property type="match status" value="1"/>
</dbReference>
<name>Q9FKI1_ARATH</name>
<reference evidence="3" key="1">
    <citation type="journal article" date="1998" name="DNA Res.">
        <title>Structural analysis of Arabidopsis thaliana chromosome 5. V. Sequence features of the regions of 1,381,565 bp covered by twenty one physically assigned P1 and TAC clones.</title>
        <authorList>
            <person name="Kaneko T."/>
            <person name="Kotani H."/>
            <person name="Nakamura Y."/>
            <person name="Sato S."/>
            <person name="Asamizu E."/>
            <person name="Miyajima N."/>
            <person name="Tabata S."/>
        </authorList>
    </citation>
    <scope>NUCLEOTIDE SEQUENCE [LARGE SCALE GENOMIC DNA]</scope>
</reference>
<dbReference type="CDD" id="cd10463">
    <property type="entry name" value="PUB_WLM"/>
    <property type="match status" value="1"/>
</dbReference>
<evidence type="ECO:0000259" key="2">
    <source>
        <dbReference type="PROSITE" id="PS51397"/>
    </source>
</evidence>
<dbReference type="Gene3D" id="3.10.20.90">
    <property type="entry name" value="Phosphatidylinositol 3-kinase Catalytic Subunit, Chain A, domain 1"/>
    <property type="match status" value="1"/>
</dbReference>
<dbReference type="Pfam" id="PF08325">
    <property type="entry name" value="WLM"/>
    <property type="match status" value="1"/>
</dbReference>
<dbReference type="TAIR" id="AT5G35688"/>
<reference key="2">
    <citation type="journal article" date="2000" name="Nature">
        <title>Sequence and analysis of chromosome 5 of the plant Arabidopsis thaliana.</title>
        <authorList>
            <consortium name="Kazusa DNA Research Institute"/>
            <consortium name="Cold Spring Harbor and Washington University in St Louis Sequencing Consortium"/>
            <consortium name="European Union Arabidopsis Genome Sequencing Consortium"/>
            <person name="Tabata S."/>
            <person name="Kaneko T."/>
            <person name="Nakamura Y."/>
            <person name="Kotani H."/>
            <person name="Kato T."/>
            <person name="Asamizu E."/>
            <person name="Miyajima N."/>
            <person name="Sasamoto S."/>
            <person name="Kimura T."/>
            <person name="Hosouchi T."/>
            <person name="Kawashima K."/>
            <person name="Kohara M."/>
            <person name="Matsumoto M."/>
            <person name="Matsuno A."/>
            <person name="Muraki A."/>
            <person name="Nakayama S."/>
            <person name="Nakazaki N."/>
            <person name="Naruo K."/>
            <person name="Okumura S."/>
            <person name="Shinpo S."/>
            <person name="Takeuchi C."/>
            <person name="Wada T."/>
            <person name="Watanabe A."/>
            <person name="Yamada M."/>
            <person name="Yasuda M."/>
            <person name="Sato S."/>
            <person name="de la Bastide M."/>
            <person name="Huang E."/>
            <person name="Spiegel L."/>
            <person name="Gnoj L."/>
            <person name="O'Shaughnessy A."/>
            <person name="Preston R."/>
            <person name="Habermann K."/>
            <person name="Murray J."/>
            <person name="Johnson D."/>
            <person name="Rohlfing T."/>
            <person name="Nelson J."/>
            <person name="Stoneking T."/>
            <person name="Pepin K."/>
            <person name="Spieth J."/>
            <person name="Sekhon M."/>
            <person name="Armstrong J."/>
            <person name="Becker M."/>
            <person name="Belter E."/>
            <person name="Cordum H."/>
            <person name="Cordes M."/>
            <person name="Courtney L."/>
            <person name="Courtney W."/>
            <person name="Dante M."/>
            <person name="Du H."/>
            <person name="Edwards J."/>
            <person name="Fryman J."/>
            <person name="Haakensen B."/>
            <person name="Lamar E."/>
            <person name="Latreille P."/>
            <person name="Leonard S."/>
            <person name="Meyer R."/>
            <person name="Mulvaney E."/>
            <person name="Ozersky P."/>
            <person name="Riley A."/>
            <person name="Strowmatt C."/>
            <person name="Wagner-McPherson C."/>
            <person name="Wollam A."/>
            <person name="Yoakum M."/>
            <person name="Bell M."/>
            <person name="Dedhia N."/>
            <person name="Parnell L."/>
            <person name="Shah R."/>
            <person name="Rodriguez M."/>
            <person name="See L.H."/>
            <person name="Vil D."/>
            <person name="Baker J."/>
            <person name="Kirchoff K."/>
            <person name="Toth K."/>
            <person name="King L."/>
            <person name="Bahret A."/>
            <person name="Miller B."/>
            <person name="Marra M."/>
            <person name="Martienssen R."/>
            <person name="McCombie W.R."/>
            <person name="Wilson R.K."/>
            <person name="Murphy G."/>
            <person name="Bancroft I."/>
            <person name="Volckaert G."/>
            <person name="Wambutt R."/>
            <person name="Dusterhoft A."/>
            <person name="Stiekema W."/>
            <person name="Pohl T."/>
            <person name="Entian K.D."/>
            <person name="Terryn N."/>
            <person name="Hartley N."/>
            <person name="Bent E."/>
            <person name="Johnson S."/>
            <person name="Langham S.A."/>
            <person name="McCullagh B."/>
            <person name="Robben J."/>
            <person name="Grymonprez B."/>
            <person name="Zimmermann W."/>
            <person name="Ramsperger U."/>
            <person name="Wedler H."/>
            <person name="Balke K."/>
            <person name="Wedler E."/>
            <person name="Peters S."/>
            <person name="van Staveren M."/>
            <person name="Dirkse W."/>
            <person name="Mooijman P."/>
            <person name="Lankhorst R.K."/>
            <person name="Weitzenegger T."/>
            <person name="Bothe G."/>
            <person name="Rose M."/>
            <person name="Hauf J."/>
            <person name="Berneiser S."/>
            <person name="Hempel S."/>
            <person name="Feldpausch M."/>
            <person name="Lamberth S."/>
            <person name="Villarroel R."/>
            <person name="Gielen J."/>
            <person name="Ardiles W."/>
            <person name="Bents O."/>
            <person name="Lemcke K."/>
            <person name="Kolesov G."/>
            <person name="Mayer K."/>
            <person name="Rudd S."/>
            <person name="Schoof H."/>
            <person name="Schueller C."/>
            <person name="Zaccaria P."/>
            <person name="Mewes H.W."/>
            <person name="Bevan M."/>
            <person name="Fransz P."/>
        </authorList>
    </citation>
    <scope>NUCLEOTIDE SEQUENCE [LARGE SCALE GENOMIC DNA]</scope>
    <source>
        <strain>cv. Columbia</strain>
    </source>
</reference>
<evidence type="ECO:0000256" key="1">
    <source>
        <dbReference type="SAM" id="MobiDB-lite"/>
    </source>
</evidence>
<dbReference type="EMBL" id="AB011485">
    <property type="protein sequence ID" value="BAB09266.1"/>
    <property type="molecule type" value="Genomic_DNA"/>
</dbReference>
<dbReference type="Pfam" id="PF09409">
    <property type="entry name" value="PUB"/>
    <property type="match status" value="1"/>
</dbReference>
<dbReference type="InterPro" id="IPR018997">
    <property type="entry name" value="PUB_domain"/>
</dbReference>
<dbReference type="PANTHER" id="PTHR47796:SF1">
    <property type="entry name" value="OS08G0500800 PROTEIN"/>
    <property type="match status" value="1"/>
</dbReference>
<dbReference type="InterPro" id="IPR029071">
    <property type="entry name" value="Ubiquitin-like_domsf"/>
</dbReference>
<evidence type="ECO:0000313" key="3">
    <source>
        <dbReference type="EMBL" id="BAB09266.1"/>
    </source>
</evidence>
<dbReference type="InterPro" id="IPR013536">
    <property type="entry name" value="WLM_dom"/>
</dbReference>
<organism evidence="3">
    <name type="scientific">Arabidopsis thaliana</name>
    <name type="common">Mouse-ear cress</name>
    <dbReference type="NCBI Taxonomy" id="3702"/>
    <lineage>
        <taxon>Eukaryota</taxon>
        <taxon>Viridiplantae</taxon>
        <taxon>Streptophyta</taxon>
        <taxon>Embryophyta</taxon>
        <taxon>Tracheophyta</taxon>
        <taxon>Spermatophyta</taxon>
        <taxon>Magnoliopsida</taxon>
        <taxon>eudicotyledons</taxon>
        <taxon>Gunneridae</taxon>
        <taxon>Pentapetalae</taxon>
        <taxon>rosids</taxon>
        <taxon>malvids</taxon>
        <taxon>Brassicales</taxon>
        <taxon>Brassicaceae</taxon>
        <taxon>Camelineae</taxon>
        <taxon>Arabidopsis</taxon>
    </lineage>
</organism>
<accession>Q9FKI1</accession>